<feature type="domain" description="P-type" evidence="10">
    <location>
        <begin position="31"/>
        <end position="78"/>
    </location>
</feature>
<dbReference type="STRING" id="121845.A0A3Q0JE56"/>
<evidence type="ECO:0000256" key="3">
    <source>
        <dbReference type="ARBA" id="ARBA00022801"/>
    </source>
</evidence>
<dbReference type="AlphaFoldDB" id="A0A3Q0JE56"/>
<dbReference type="PROSITE" id="PS00025">
    <property type="entry name" value="P_TREFOIL_1"/>
    <property type="match status" value="1"/>
</dbReference>
<keyword evidence="5" id="KW-1015">Disulfide bond</keyword>
<dbReference type="Gene3D" id="3.20.20.80">
    <property type="entry name" value="Glycosidases"/>
    <property type="match status" value="1"/>
</dbReference>
<dbReference type="InterPro" id="IPR000322">
    <property type="entry name" value="Glyco_hydro_31_TIM"/>
</dbReference>
<dbReference type="Gene3D" id="2.60.40.1760">
    <property type="entry name" value="glycosyl hydrolase (family 31)"/>
    <property type="match status" value="1"/>
</dbReference>
<dbReference type="PROSITE" id="PS00707">
    <property type="entry name" value="GLYCOSYL_HYDROL_F31_2"/>
    <property type="match status" value="1"/>
</dbReference>
<dbReference type="InterPro" id="IPR044913">
    <property type="entry name" value="P_trefoil_dom_sf"/>
</dbReference>
<dbReference type="PROSITE" id="PS00129">
    <property type="entry name" value="GLYCOSYL_HYDROL_F31_1"/>
    <property type="match status" value="1"/>
</dbReference>
<dbReference type="SMART" id="SM00018">
    <property type="entry name" value="PD"/>
    <property type="match status" value="1"/>
</dbReference>
<dbReference type="InterPro" id="IPR048395">
    <property type="entry name" value="Glyco_hydro_31_C"/>
</dbReference>
<dbReference type="GeneID" id="103519355"/>
<dbReference type="GO" id="GO:0030246">
    <property type="term" value="F:carbohydrate binding"/>
    <property type="evidence" value="ECO:0007669"/>
    <property type="project" value="InterPro"/>
</dbReference>
<comment type="subcellular location">
    <subcellularLocation>
        <location evidence="1">Endomembrane system</location>
    </subcellularLocation>
</comment>
<dbReference type="InterPro" id="IPR000519">
    <property type="entry name" value="P_trefoil_dom"/>
</dbReference>
<dbReference type="InterPro" id="IPR011013">
    <property type="entry name" value="Gal_mutarotase_sf_dom"/>
</dbReference>
<dbReference type="PANTHER" id="PTHR22762">
    <property type="entry name" value="ALPHA-GLUCOSIDASE"/>
    <property type="match status" value="1"/>
</dbReference>
<dbReference type="Pfam" id="PF00088">
    <property type="entry name" value="Trefoil"/>
    <property type="match status" value="1"/>
</dbReference>
<dbReference type="InterPro" id="IPR030458">
    <property type="entry name" value="Glyco_hydro_31_AS"/>
</dbReference>
<evidence type="ECO:0000256" key="7">
    <source>
        <dbReference type="ARBA" id="ARBA00023295"/>
    </source>
</evidence>
<dbReference type="Proteomes" id="UP000079169">
    <property type="component" value="Unplaced"/>
</dbReference>
<dbReference type="InterPro" id="IPR030459">
    <property type="entry name" value="Glyco_hydro_31_CS"/>
</dbReference>
<evidence type="ECO:0000256" key="4">
    <source>
        <dbReference type="ARBA" id="ARBA00023136"/>
    </source>
</evidence>
<dbReference type="GO" id="GO:0012505">
    <property type="term" value="C:endomembrane system"/>
    <property type="evidence" value="ECO:0007669"/>
    <property type="project" value="UniProtKB-SubCell"/>
</dbReference>
<dbReference type="RefSeq" id="XP_026686699.1">
    <property type="nucleotide sequence ID" value="XM_026830898.1"/>
</dbReference>
<dbReference type="Gene3D" id="4.10.110.10">
    <property type="entry name" value="Spasmolytic Protein, domain 1"/>
    <property type="match status" value="1"/>
</dbReference>
<dbReference type="Pfam" id="PF01055">
    <property type="entry name" value="Glyco_hydro_31_2nd"/>
    <property type="match status" value="1"/>
</dbReference>
<dbReference type="CDD" id="cd00111">
    <property type="entry name" value="Trefoil"/>
    <property type="match status" value="1"/>
</dbReference>
<evidence type="ECO:0000256" key="6">
    <source>
        <dbReference type="ARBA" id="ARBA00023180"/>
    </source>
</evidence>
<organism evidence="11 12">
    <name type="scientific">Diaphorina citri</name>
    <name type="common">Asian citrus psyllid</name>
    <dbReference type="NCBI Taxonomy" id="121845"/>
    <lineage>
        <taxon>Eukaryota</taxon>
        <taxon>Metazoa</taxon>
        <taxon>Ecdysozoa</taxon>
        <taxon>Arthropoda</taxon>
        <taxon>Hexapoda</taxon>
        <taxon>Insecta</taxon>
        <taxon>Pterygota</taxon>
        <taxon>Neoptera</taxon>
        <taxon>Paraneoptera</taxon>
        <taxon>Hemiptera</taxon>
        <taxon>Sternorrhyncha</taxon>
        <taxon>Psylloidea</taxon>
        <taxon>Psyllidae</taxon>
        <taxon>Diaphorininae</taxon>
        <taxon>Diaphorina</taxon>
    </lineage>
</organism>
<dbReference type="InterPro" id="IPR017853">
    <property type="entry name" value="GH"/>
</dbReference>
<accession>A0A3Q0JE56</accession>
<protein>
    <submittedName>
        <fullName evidence="12">Lysosomal alpha-glucosidase</fullName>
    </submittedName>
</protein>
<evidence type="ECO:0000313" key="11">
    <source>
        <dbReference type="Proteomes" id="UP000079169"/>
    </source>
</evidence>
<dbReference type="PROSITE" id="PS51448">
    <property type="entry name" value="P_TREFOIL_2"/>
    <property type="match status" value="1"/>
</dbReference>
<dbReference type="GO" id="GO:0005975">
    <property type="term" value="P:carbohydrate metabolic process"/>
    <property type="evidence" value="ECO:0007669"/>
    <property type="project" value="InterPro"/>
</dbReference>
<dbReference type="InterPro" id="IPR013780">
    <property type="entry name" value="Glyco_hydro_b"/>
</dbReference>
<keyword evidence="3 9" id="KW-0378">Hydrolase</keyword>
<dbReference type="InterPro" id="IPR017957">
    <property type="entry name" value="P_trefoil_CS"/>
</dbReference>
<evidence type="ECO:0000256" key="1">
    <source>
        <dbReference type="ARBA" id="ARBA00004308"/>
    </source>
</evidence>
<dbReference type="CDD" id="cd06602">
    <property type="entry name" value="GH31_MGAM_SI_GAA"/>
    <property type="match status" value="1"/>
</dbReference>
<dbReference type="SUPFAM" id="SSF51011">
    <property type="entry name" value="Glycosyl hydrolase domain"/>
    <property type="match status" value="1"/>
</dbReference>
<dbReference type="InterPro" id="IPR025887">
    <property type="entry name" value="Glyco_hydro_31_N_dom"/>
</dbReference>
<keyword evidence="7 9" id="KW-0326">Glycosidase</keyword>
<dbReference type="SUPFAM" id="SSF51445">
    <property type="entry name" value="(Trans)glycosidases"/>
    <property type="match status" value="1"/>
</dbReference>
<dbReference type="Pfam" id="PF21365">
    <property type="entry name" value="Glyco_hydro_31_3rd"/>
    <property type="match status" value="1"/>
</dbReference>
<comment type="similarity">
    <text evidence="2 9">Belongs to the glycosyl hydrolase 31 family.</text>
</comment>
<name>A0A3Q0JE56_DIACI</name>
<sequence length="781" mass="88620">MALDKATKQKLASDKVTSEKIANVDEDVNYGVCHRNVPDKERFDCFPNGQVTEESCTARGCCWSISNNSKVPACFYPHGLQSYKVVHIDKHSYGLDVYWKNTIKSPYGSDVQMLQMSVKFETVQRLHVKITDANATRYEPSFPEVPMFNNRVKSVDCLYDVSVAENGTGFAVTRRSDQAIVFDSRNLGGFMYSNQFIQISSRLSSPYIYGLGEHRNQFLLDTDWKTIVLWPLDGPPQDGVNGYGYHPFYLNLNASSGLAHGVFLRTSNALEIVLQPTPAITYRVLGGILDFYYFLGPKPGDVISQYLDLIGYPELPPYWSLGFHLCRYGYKNLSHIQSVVDRNVKAGIPLDTVWIDIDYMERHNNFVLAKPFYGLKEYVQDLHKEGRHFIPILDPGVASREDSNYLPYVEGVEKGIFVMNSSGLPAEGKVWNDKGGTVFPDFSHPDATEYWLRQLQYLYAQFEFDGLWIDMNEPSNFVDGTLQGCPTNSTYEFPPYTPHVQGGSLNHRTLCMESRHWGGELHYNLHTMYGTMETLATSFALKEIHNARSIVISRSTYTGQGKYGGHWTGDVFSTYDDMKHSVADIMSFSMFGIPMVGADICGFNGDTTPDLCQRWSQLGAFYPFSRNHNEDEAKDQDPAVFSSDIVTSIVTAYRVRYSLLPYLYSLFYRATLYGETVARPLLFEYPGDHNTYSISTQFMWGPGLLISPVLEKDQTFTETYLPRGYWYGYYTLLRINSTGESYSIPAPKSTIPLFIRGGHVLPAQTPDVTTTLSRKNPMYLW</sequence>
<dbReference type="CDD" id="cd14752">
    <property type="entry name" value="GH31_N"/>
    <property type="match status" value="1"/>
</dbReference>
<dbReference type="SUPFAM" id="SSF74650">
    <property type="entry name" value="Galactose mutarotase-like"/>
    <property type="match status" value="1"/>
</dbReference>
<reference evidence="12" key="1">
    <citation type="submission" date="2025-08" db="UniProtKB">
        <authorList>
            <consortium name="RefSeq"/>
        </authorList>
    </citation>
    <scope>IDENTIFICATION</scope>
</reference>
<keyword evidence="6" id="KW-0325">Glycoprotein</keyword>
<evidence type="ECO:0000256" key="8">
    <source>
        <dbReference type="PROSITE-ProRule" id="PRU00779"/>
    </source>
</evidence>
<comment type="caution">
    <text evidence="8">Lacks conserved residue(s) required for the propagation of feature annotation.</text>
</comment>
<dbReference type="GO" id="GO:0004558">
    <property type="term" value="F:alpha-1,4-glucosidase activity"/>
    <property type="evidence" value="ECO:0007669"/>
    <property type="project" value="TreeGrafter"/>
</dbReference>
<gene>
    <name evidence="12" type="primary">LOC103519355</name>
</gene>
<evidence type="ECO:0000313" key="12">
    <source>
        <dbReference type="RefSeq" id="XP_026686699.1"/>
    </source>
</evidence>
<feature type="non-terminal residue" evidence="12">
    <location>
        <position position="781"/>
    </location>
</feature>
<keyword evidence="11" id="KW-1185">Reference proteome</keyword>
<dbReference type="Gene3D" id="2.60.40.1180">
    <property type="entry name" value="Golgi alpha-mannosidase II"/>
    <property type="match status" value="1"/>
</dbReference>
<evidence type="ECO:0000256" key="2">
    <source>
        <dbReference type="ARBA" id="ARBA00007806"/>
    </source>
</evidence>
<evidence type="ECO:0000256" key="9">
    <source>
        <dbReference type="RuleBase" id="RU361185"/>
    </source>
</evidence>
<evidence type="ECO:0000259" key="10">
    <source>
        <dbReference type="PROSITE" id="PS51448"/>
    </source>
</evidence>
<keyword evidence="4" id="KW-0472">Membrane</keyword>
<dbReference type="PANTHER" id="PTHR22762:SF131">
    <property type="entry name" value="GLYCOSIDE HYDROLASE FAMILY 31 N-TERMINAL DOMAIN-CONTAINING PROTEIN"/>
    <property type="match status" value="1"/>
</dbReference>
<dbReference type="Pfam" id="PF13802">
    <property type="entry name" value="Gal_mutarotas_2"/>
    <property type="match status" value="1"/>
</dbReference>
<dbReference type="PaxDb" id="121845-A0A3Q0JE56"/>
<evidence type="ECO:0000256" key="5">
    <source>
        <dbReference type="ARBA" id="ARBA00023157"/>
    </source>
</evidence>
<dbReference type="KEGG" id="dci:103519355"/>
<proteinExistence type="inferred from homology"/>